<evidence type="ECO:0000313" key="1">
    <source>
        <dbReference type="EMBL" id="CAA2937336.1"/>
    </source>
</evidence>
<dbReference type="Gramene" id="OE9A053813T1">
    <property type="protein sequence ID" value="OE9A053813C1"/>
    <property type="gene ID" value="OE9A053813"/>
</dbReference>
<comment type="caution">
    <text evidence="1">The sequence shown here is derived from an EMBL/GenBank/DDBJ whole genome shotgun (WGS) entry which is preliminary data.</text>
</comment>
<keyword evidence="2" id="KW-1185">Reference proteome</keyword>
<dbReference type="AlphaFoldDB" id="A0A8S0PAK5"/>
<sequence>MCGEVQVEVVNHVAIAVAVAGGAAVGWDHIGFLAVDDDAFIVPPHVATQSLASGKSLVTFVVFVNPTACDCSCGDELSLIAVARFVAAECLVRIEPYRGIYVFSDFSGGLTDGWTSSGGELRTITVTC</sequence>
<reference evidence="1 2" key="1">
    <citation type="submission" date="2019-12" db="EMBL/GenBank/DDBJ databases">
        <authorList>
            <person name="Alioto T."/>
            <person name="Alioto T."/>
            <person name="Gomez Garrido J."/>
        </authorList>
    </citation>
    <scope>NUCLEOTIDE SEQUENCE [LARGE SCALE GENOMIC DNA]</scope>
</reference>
<protein>
    <submittedName>
        <fullName evidence="1">Uncharacterized protein</fullName>
    </submittedName>
</protein>
<dbReference type="Proteomes" id="UP000594638">
    <property type="component" value="Unassembled WGS sequence"/>
</dbReference>
<gene>
    <name evidence="1" type="ORF">OLEA9_A053813</name>
</gene>
<evidence type="ECO:0000313" key="2">
    <source>
        <dbReference type="Proteomes" id="UP000594638"/>
    </source>
</evidence>
<dbReference type="OrthoDB" id="925244at2759"/>
<dbReference type="EMBL" id="CACTIH010000029">
    <property type="protein sequence ID" value="CAA2937336.1"/>
    <property type="molecule type" value="Genomic_DNA"/>
</dbReference>
<accession>A0A8S0PAK5</accession>
<organism evidence="1 2">
    <name type="scientific">Olea europaea subsp. europaea</name>
    <dbReference type="NCBI Taxonomy" id="158383"/>
    <lineage>
        <taxon>Eukaryota</taxon>
        <taxon>Viridiplantae</taxon>
        <taxon>Streptophyta</taxon>
        <taxon>Embryophyta</taxon>
        <taxon>Tracheophyta</taxon>
        <taxon>Spermatophyta</taxon>
        <taxon>Magnoliopsida</taxon>
        <taxon>eudicotyledons</taxon>
        <taxon>Gunneridae</taxon>
        <taxon>Pentapetalae</taxon>
        <taxon>asterids</taxon>
        <taxon>lamiids</taxon>
        <taxon>Lamiales</taxon>
        <taxon>Oleaceae</taxon>
        <taxon>Oleeae</taxon>
        <taxon>Olea</taxon>
    </lineage>
</organism>
<name>A0A8S0PAK5_OLEEU</name>
<proteinExistence type="predicted"/>